<evidence type="ECO:0000259" key="8">
    <source>
        <dbReference type="PROSITE" id="PS50850"/>
    </source>
</evidence>
<feature type="domain" description="Major facilitator superfamily (MFS) profile" evidence="8">
    <location>
        <begin position="10"/>
        <end position="400"/>
    </location>
</feature>
<dbReference type="SUPFAM" id="SSF103473">
    <property type="entry name" value="MFS general substrate transporter"/>
    <property type="match status" value="1"/>
</dbReference>
<evidence type="ECO:0000256" key="5">
    <source>
        <dbReference type="ARBA" id="ARBA00022989"/>
    </source>
</evidence>
<feature type="transmembrane region" description="Helical" evidence="7">
    <location>
        <begin position="376"/>
        <end position="394"/>
    </location>
</feature>
<name>A0ABU1IX49_9BACL</name>
<keyword evidence="5 7" id="KW-1133">Transmembrane helix</keyword>
<keyword evidence="2" id="KW-0813">Transport</keyword>
<feature type="transmembrane region" description="Helical" evidence="7">
    <location>
        <begin position="349"/>
        <end position="369"/>
    </location>
</feature>
<evidence type="ECO:0000256" key="1">
    <source>
        <dbReference type="ARBA" id="ARBA00004651"/>
    </source>
</evidence>
<comment type="caution">
    <text evidence="9">The sequence shown here is derived from an EMBL/GenBank/DDBJ whole genome shotgun (WGS) entry which is preliminary data.</text>
</comment>
<feature type="transmembrane region" description="Helical" evidence="7">
    <location>
        <begin position="46"/>
        <end position="65"/>
    </location>
</feature>
<accession>A0ABU1IX49</accession>
<dbReference type="Pfam" id="PF07690">
    <property type="entry name" value="MFS_1"/>
    <property type="match status" value="1"/>
</dbReference>
<keyword evidence="4 7" id="KW-0812">Transmembrane</keyword>
<keyword evidence="3" id="KW-1003">Cell membrane</keyword>
<dbReference type="PROSITE" id="PS50850">
    <property type="entry name" value="MFS"/>
    <property type="match status" value="1"/>
</dbReference>
<evidence type="ECO:0000256" key="4">
    <source>
        <dbReference type="ARBA" id="ARBA00022692"/>
    </source>
</evidence>
<evidence type="ECO:0000256" key="7">
    <source>
        <dbReference type="SAM" id="Phobius"/>
    </source>
</evidence>
<evidence type="ECO:0000256" key="3">
    <source>
        <dbReference type="ARBA" id="ARBA00022475"/>
    </source>
</evidence>
<dbReference type="PANTHER" id="PTHR23513">
    <property type="entry name" value="INTEGRAL MEMBRANE EFFLUX PROTEIN-RELATED"/>
    <property type="match status" value="1"/>
</dbReference>
<feature type="transmembrane region" description="Helical" evidence="7">
    <location>
        <begin position="221"/>
        <end position="242"/>
    </location>
</feature>
<dbReference type="InterPro" id="IPR036259">
    <property type="entry name" value="MFS_trans_sf"/>
</dbReference>
<feature type="transmembrane region" description="Helical" evidence="7">
    <location>
        <begin position="293"/>
        <end position="315"/>
    </location>
</feature>
<evidence type="ECO:0000256" key="2">
    <source>
        <dbReference type="ARBA" id="ARBA00022448"/>
    </source>
</evidence>
<dbReference type="InterPro" id="IPR011701">
    <property type="entry name" value="MFS"/>
</dbReference>
<dbReference type="RefSeq" id="WP_188777022.1">
    <property type="nucleotide sequence ID" value="NZ_BMMB01000008.1"/>
</dbReference>
<dbReference type="InterPro" id="IPR020846">
    <property type="entry name" value="MFS_dom"/>
</dbReference>
<evidence type="ECO:0000256" key="6">
    <source>
        <dbReference type="ARBA" id="ARBA00023136"/>
    </source>
</evidence>
<dbReference type="CDD" id="cd06173">
    <property type="entry name" value="MFS_MefA_like"/>
    <property type="match status" value="1"/>
</dbReference>
<gene>
    <name evidence="9" type="ORF">JOC58_001729</name>
</gene>
<feature type="transmembrane region" description="Helical" evidence="7">
    <location>
        <begin position="77"/>
        <end position="97"/>
    </location>
</feature>
<comment type="subcellular location">
    <subcellularLocation>
        <location evidence="1">Cell membrane</location>
        <topology evidence="1">Multi-pass membrane protein</topology>
    </subcellularLocation>
</comment>
<protein>
    <submittedName>
        <fullName evidence="9">MFS family permease</fullName>
    </submittedName>
</protein>
<proteinExistence type="predicted"/>
<evidence type="ECO:0000313" key="10">
    <source>
        <dbReference type="Proteomes" id="UP001185028"/>
    </source>
</evidence>
<feature type="transmembrane region" description="Helical" evidence="7">
    <location>
        <begin position="12"/>
        <end position="34"/>
    </location>
</feature>
<dbReference type="Gene3D" id="1.20.1250.20">
    <property type="entry name" value="MFS general substrate transporter like domains"/>
    <property type="match status" value="2"/>
</dbReference>
<keyword evidence="10" id="KW-1185">Reference proteome</keyword>
<feature type="transmembrane region" description="Helical" evidence="7">
    <location>
        <begin position="170"/>
        <end position="195"/>
    </location>
</feature>
<dbReference type="Proteomes" id="UP001185028">
    <property type="component" value="Unassembled WGS sequence"/>
</dbReference>
<feature type="transmembrane region" description="Helical" evidence="7">
    <location>
        <begin position="103"/>
        <end position="119"/>
    </location>
</feature>
<sequence>MEKTIKKDPNLYRLLVGNITSAIGVGITGIAIPWTLIKNYDQGEQILGYTMIFTTLFLFLMSPFIGVWIDKFSRKRFLIAIEVIGLVLTGICCIYGFFHHTLLIWQIILLQFLGSLYYATHIPARIAFVQELFDGSQFKYLNSILETQSQVASMLSAALASFLIERVSLNTILIIDFFTYLICIASLALIPYSFVARSHTKEITFLADLYEGFQYITKNKIIILFFLFSTMPFISVLVGNYINPIYVASVLQENAEVLGFSNIMYTIGAIVIGVTVSFMMNKIGSYKTVILTSFIYLIGTILTLVFPVTAIFLWAQILRGAGNSGTKVASNTIMMQLVPKSHIGRVNSFFSSISLLIRLCLLSLFTPLIASIGASYAIAIITLLLIVAFFGLFLCRSVSSNKLHSESKLNAS</sequence>
<keyword evidence="6 7" id="KW-0472">Membrane</keyword>
<feature type="transmembrane region" description="Helical" evidence="7">
    <location>
        <begin position="140"/>
        <end position="164"/>
    </location>
</feature>
<dbReference type="EMBL" id="JAVDQH010000005">
    <property type="protein sequence ID" value="MDR6243836.1"/>
    <property type="molecule type" value="Genomic_DNA"/>
</dbReference>
<reference evidence="9 10" key="1">
    <citation type="submission" date="2023-07" db="EMBL/GenBank/DDBJ databases">
        <title>Genomic Encyclopedia of Type Strains, Phase IV (KMG-IV): sequencing the most valuable type-strain genomes for metagenomic binning, comparative biology and taxonomic classification.</title>
        <authorList>
            <person name="Goeker M."/>
        </authorList>
    </citation>
    <scope>NUCLEOTIDE SEQUENCE [LARGE SCALE GENOMIC DNA]</scope>
    <source>
        <strain evidence="9 10">DSM 22170</strain>
    </source>
</reference>
<dbReference type="PANTHER" id="PTHR23513:SF11">
    <property type="entry name" value="STAPHYLOFERRIN A TRANSPORTER"/>
    <property type="match status" value="1"/>
</dbReference>
<feature type="transmembrane region" description="Helical" evidence="7">
    <location>
        <begin position="262"/>
        <end position="281"/>
    </location>
</feature>
<organism evidence="9 10">
    <name type="scientific">Paenibacillus hunanensis</name>
    <dbReference type="NCBI Taxonomy" id="539262"/>
    <lineage>
        <taxon>Bacteria</taxon>
        <taxon>Bacillati</taxon>
        <taxon>Bacillota</taxon>
        <taxon>Bacilli</taxon>
        <taxon>Bacillales</taxon>
        <taxon>Paenibacillaceae</taxon>
        <taxon>Paenibacillus</taxon>
    </lineage>
</organism>
<evidence type="ECO:0000313" key="9">
    <source>
        <dbReference type="EMBL" id="MDR6243836.1"/>
    </source>
</evidence>